<dbReference type="InterPro" id="IPR024887">
    <property type="entry name" value="Ashwin"/>
</dbReference>
<reference evidence="2" key="1">
    <citation type="journal article" date="2023" name="bioRxiv">
        <title>Scaffold-level genome assemblies of two parasitoid biocontrol wasps reveal the parthenogenesis mechanism and an associated novel virus.</title>
        <authorList>
            <person name="Inwood S."/>
            <person name="Skelly J."/>
            <person name="Guhlin J."/>
            <person name="Harrop T."/>
            <person name="Goldson S."/>
            <person name="Dearden P."/>
        </authorList>
    </citation>
    <scope>NUCLEOTIDE SEQUENCE</scope>
    <source>
        <strain evidence="2">Irish</strain>
        <tissue evidence="2">Whole body</tissue>
    </source>
</reference>
<sequence>MDSQCLTCPQLLSEDALREILKNRWIEQPNFELMSKIKLLEIFTRVALPLSQRIYNEERPLGRKLQNLRSSRNIAIANYNENINFSMKTPLSDTKSSDNSINGGHNERLKPPVNDTKILQKRIRLSSTDQSEIHVDNSHDIKRKCQTPSQSDSNKRQKITWP</sequence>
<feature type="compositionally biased region" description="Polar residues" evidence="1">
    <location>
        <begin position="90"/>
        <end position="103"/>
    </location>
</feature>
<evidence type="ECO:0000256" key="1">
    <source>
        <dbReference type="SAM" id="MobiDB-lite"/>
    </source>
</evidence>
<proteinExistence type="predicted"/>
<dbReference type="GO" id="GO:0072669">
    <property type="term" value="C:tRNA-splicing ligase complex"/>
    <property type="evidence" value="ECO:0007669"/>
    <property type="project" value="InterPro"/>
</dbReference>
<feature type="compositionally biased region" description="Basic and acidic residues" evidence="1">
    <location>
        <begin position="131"/>
        <end position="140"/>
    </location>
</feature>
<accession>A0AA39KTY4</accession>
<reference evidence="2" key="2">
    <citation type="submission" date="2023-03" db="EMBL/GenBank/DDBJ databases">
        <authorList>
            <person name="Inwood S.N."/>
            <person name="Skelly J.G."/>
            <person name="Guhlin J."/>
            <person name="Harrop T.W.R."/>
            <person name="Goldson S.G."/>
            <person name="Dearden P.K."/>
        </authorList>
    </citation>
    <scope>NUCLEOTIDE SEQUENCE</scope>
    <source>
        <strain evidence="2">Irish</strain>
        <tissue evidence="2">Whole body</tissue>
    </source>
</reference>
<dbReference type="GO" id="GO:0048598">
    <property type="term" value="P:embryonic morphogenesis"/>
    <property type="evidence" value="ECO:0007669"/>
    <property type="project" value="InterPro"/>
</dbReference>
<dbReference type="AlphaFoldDB" id="A0AA39KTY4"/>
<comment type="caution">
    <text evidence="2">The sequence shown here is derived from an EMBL/GenBank/DDBJ whole genome shotgun (WGS) entry which is preliminary data.</text>
</comment>
<dbReference type="Proteomes" id="UP001168990">
    <property type="component" value="Unassembled WGS sequence"/>
</dbReference>
<dbReference type="Pfam" id="PF15323">
    <property type="entry name" value="Ashwin"/>
    <property type="match status" value="1"/>
</dbReference>
<protein>
    <submittedName>
        <fullName evidence="2">Uncharacterized protein</fullName>
    </submittedName>
</protein>
<organism evidence="2 3">
    <name type="scientific">Microctonus aethiopoides</name>
    <dbReference type="NCBI Taxonomy" id="144406"/>
    <lineage>
        <taxon>Eukaryota</taxon>
        <taxon>Metazoa</taxon>
        <taxon>Ecdysozoa</taxon>
        <taxon>Arthropoda</taxon>
        <taxon>Hexapoda</taxon>
        <taxon>Insecta</taxon>
        <taxon>Pterygota</taxon>
        <taxon>Neoptera</taxon>
        <taxon>Endopterygota</taxon>
        <taxon>Hymenoptera</taxon>
        <taxon>Apocrita</taxon>
        <taxon>Ichneumonoidea</taxon>
        <taxon>Braconidae</taxon>
        <taxon>Euphorinae</taxon>
        <taxon>Microctonus</taxon>
    </lineage>
</organism>
<dbReference type="EMBL" id="JAQQBS010000002">
    <property type="protein sequence ID" value="KAK0173516.1"/>
    <property type="molecule type" value="Genomic_DNA"/>
</dbReference>
<feature type="region of interest" description="Disordered" evidence="1">
    <location>
        <begin position="90"/>
        <end position="116"/>
    </location>
</feature>
<evidence type="ECO:0000313" key="3">
    <source>
        <dbReference type="Proteomes" id="UP001168990"/>
    </source>
</evidence>
<gene>
    <name evidence="2" type="ORF">PV328_006701</name>
</gene>
<keyword evidence="3" id="KW-1185">Reference proteome</keyword>
<evidence type="ECO:0000313" key="2">
    <source>
        <dbReference type="EMBL" id="KAK0173516.1"/>
    </source>
</evidence>
<name>A0AA39KTY4_9HYME</name>
<feature type="region of interest" description="Disordered" evidence="1">
    <location>
        <begin position="128"/>
        <end position="162"/>
    </location>
</feature>